<dbReference type="AlphaFoldDB" id="A0AAU8PFQ6"/>
<dbReference type="KEGG" id="etr:ETAE_1243"/>
<evidence type="ECO:0000313" key="1">
    <source>
        <dbReference type="EMBL" id="ACY84086.1"/>
    </source>
</evidence>
<gene>
    <name evidence="1" type="ordered locus">ETAE_1243</name>
</gene>
<sequence>MTLPAYGPVFFLSPLRQAAGRALAQRGGCTRYLLKWSSHPQGGDIRRRRAVVSTVGSAMA</sequence>
<reference evidence="1 2" key="1">
    <citation type="journal article" date="2009" name="PLoS ONE">
        <title>Genome sequence of the versatile fish pathogen Edwardsiella tarda provides insights into its adaptation to broad host ranges and intracellular niches.</title>
        <authorList>
            <person name="Wang Q."/>
            <person name="Yang M."/>
            <person name="Xiao J."/>
            <person name="Wu H."/>
            <person name="Wang X."/>
            <person name="Lv Y."/>
            <person name="Xu L."/>
            <person name="Zheng H."/>
            <person name="Wang S."/>
            <person name="Zhao G."/>
            <person name="Liu Q."/>
            <person name="Zhang Y."/>
        </authorList>
    </citation>
    <scope>NUCLEOTIDE SEQUENCE [LARGE SCALE GENOMIC DNA]</scope>
    <source>
        <strain evidence="2">EIB202 / CCTCC M208068</strain>
    </source>
</reference>
<accession>A0AAU8PFQ6</accession>
<keyword evidence="2" id="KW-1185">Reference proteome</keyword>
<dbReference type="Proteomes" id="UP000002634">
    <property type="component" value="Chromosome"/>
</dbReference>
<dbReference type="EMBL" id="CP001135">
    <property type="protein sequence ID" value="ACY84086.1"/>
    <property type="molecule type" value="Genomic_DNA"/>
</dbReference>
<proteinExistence type="predicted"/>
<protein>
    <submittedName>
        <fullName evidence="1">Uncharacterized protein</fullName>
    </submittedName>
</protein>
<evidence type="ECO:0000313" key="2">
    <source>
        <dbReference type="Proteomes" id="UP000002634"/>
    </source>
</evidence>
<name>A0AAU8PFQ6_EDWPI</name>
<organism evidence="1 2">
    <name type="scientific">Edwardsiella piscicida</name>
    <dbReference type="NCBI Taxonomy" id="1263550"/>
    <lineage>
        <taxon>Bacteria</taxon>
        <taxon>Pseudomonadati</taxon>
        <taxon>Pseudomonadota</taxon>
        <taxon>Gammaproteobacteria</taxon>
        <taxon>Enterobacterales</taxon>
        <taxon>Hafniaceae</taxon>
        <taxon>Edwardsiella</taxon>
    </lineage>
</organism>